<dbReference type="Proteomes" id="UP001497497">
    <property type="component" value="Unassembled WGS sequence"/>
</dbReference>
<evidence type="ECO:0000313" key="3">
    <source>
        <dbReference type="Proteomes" id="UP001497497"/>
    </source>
</evidence>
<reference evidence="2 3" key="1">
    <citation type="submission" date="2024-04" db="EMBL/GenBank/DDBJ databases">
        <authorList>
            <consortium name="Genoscope - CEA"/>
            <person name="William W."/>
        </authorList>
    </citation>
    <scope>NUCLEOTIDE SEQUENCE [LARGE SCALE GENOMIC DNA]</scope>
</reference>
<keyword evidence="3" id="KW-1185">Reference proteome</keyword>
<feature type="non-terminal residue" evidence="2">
    <location>
        <position position="1"/>
    </location>
</feature>
<sequence length="259" mass="28969">AETYGWVPDSSLGSNKFPEKLSLQAKDSSRKALQSYPSMESLASSSPVSLADLEQKKTSLVFEINDVLNVFKQDGSHVKFLPAPVKLKGRSLCRVESQPDLSTHWPNSQQVRYHDIYYYTDENDMLLEKKYSKIRDRNDFADTCSSFVSPVKKKQRPVPSMPPVRSSPRRATASQYLMTRDKTLNSTLHTETLTDKLFKQPVSRHSSPRKRVSLTSTPATSTPASGPGSGSPKTKGSLNLSQVTPTTTRMSPRKRQTTR</sequence>
<proteinExistence type="predicted"/>
<feature type="compositionally biased region" description="Polar residues" evidence="1">
    <location>
        <begin position="239"/>
        <end position="250"/>
    </location>
</feature>
<organism evidence="2 3">
    <name type="scientific">Lymnaea stagnalis</name>
    <name type="common">Great pond snail</name>
    <name type="synonym">Helix stagnalis</name>
    <dbReference type="NCBI Taxonomy" id="6523"/>
    <lineage>
        <taxon>Eukaryota</taxon>
        <taxon>Metazoa</taxon>
        <taxon>Spiralia</taxon>
        <taxon>Lophotrochozoa</taxon>
        <taxon>Mollusca</taxon>
        <taxon>Gastropoda</taxon>
        <taxon>Heterobranchia</taxon>
        <taxon>Euthyneura</taxon>
        <taxon>Panpulmonata</taxon>
        <taxon>Hygrophila</taxon>
        <taxon>Lymnaeoidea</taxon>
        <taxon>Lymnaeidae</taxon>
        <taxon>Lymnaea</taxon>
    </lineage>
</organism>
<name>A0AAV2HGC5_LYMST</name>
<dbReference type="EMBL" id="CAXITT010000114">
    <property type="protein sequence ID" value="CAL1532361.1"/>
    <property type="molecule type" value="Genomic_DNA"/>
</dbReference>
<feature type="region of interest" description="Disordered" evidence="1">
    <location>
        <begin position="151"/>
        <end position="178"/>
    </location>
</feature>
<evidence type="ECO:0000256" key="1">
    <source>
        <dbReference type="SAM" id="MobiDB-lite"/>
    </source>
</evidence>
<protein>
    <submittedName>
        <fullName evidence="2">Uncharacterized protein</fullName>
    </submittedName>
</protein>
<feature type="compositionally biased region" description="Low complexity" evidence="1">
    <location>
        <begin position="213"/>
        <end position="238"/>
    </location>
</feature>
<gene>
    <name evidence="2" type="ORF">GSLYS_00006440001</name>
</gene>
<feature type="non-terminal residue" evidence="2">
    <location>
        <position position="259"/>
    </location>
</feature>
<comment type="caution">
    <text evidence="2">The sequence shown here is derived from an EMBL/GenBank/DDBJ whole genome shotgun (WGS) entry which is preliminary data.</text>
</comment>
<feature type="region of interest" description="Disordered" evidence="1">
    <location>
        <begin position="195"/>
        <end position="259"/>
    </location>
</feature>
<dbReference type="AlphaFoldDB" id="A0AAV2HGC5"/>
<evidence type="ECO:0000313" key="2">
    <source>
        <dbReference type="EMBL" id="CAL1532361.1"/>
    </source>
</evidence>
<accession>A0AAV2HGC5</accession>